<sequence>MLTTNRPLAETKTLTTLGAGGVLSQLAVIAQHRNCGVVQQDLPGFVVFRVSDAHHTGVEVDMITVQACCFASP</sequence>
<proteinExistence type="predicted"/>
<dbReference type="EMBL" id="AP023343">
    <property type="protein sequence ID" value="BCI90151.1"/>
    <property type="molecule type" value="Genomic_DNA"/>
</dbReference>
<gene>
    <name evidence="1" type="ORF">NIIDMKKI_53570</name>
</gene>
<accession>A0A7G1IGP7</accession>
<evidence type="ECO:0000313" key="1">
    <source>
        <dbReference type="EMBL" id="BCI90151.1"/>
    </source>
</evidence>
<protein>
    <submittedName>
        <fullName evidence="1">Uncharacterized protein</fullName>
    </submittedName>
</protein>
<keyword evidence="2" id="KW-1185">Reference proteome</keyword>
<dbReference type="Proteomes" id="UP000516380">
    <property type="component" value="Chromosome"/>
</dbReference>
<dbReference type="AlphaFoldDB" id="A0A7G1IGP7"/>
<evidence type="ECO:0000313" key="2">
    <source>
        <dbReference type="Proteomes" id="UP000516380"/>
    </source>
</evidence>
<name>A0A7G1IGP7_MYCKA</name>
<reference evidence="1 2" key="1">
    <citation type="submission" date="2020-07" db="EMBL/GenBank/DDBJ databases">
        <title>Mycobacterium kansasii (former subtype) with zoonotic potential isolated from diseased indoor pet cat, Japan.</title>
        <authorList>
            <person name="Fukano H."/>
            <person name="Terazono T."/>
            <person name="Hoshino Y."/>
        </authorList>
    </citation>
    <scope>NUCLEOTIDE SEQUENCE [LARGE SCALE GENOMIC DNA]</scope>
    <source>
        <strain evidence="1 2">Kuro-I</strain>
    </source>
</reference>
<organism evidence="1 2">
    <name type="scientific">Mycobacterium kansasii</name>
    <dbReference type="NCBI Taxonomy" id="1768"/>
    <lineage>
        <taxon>Bacteria</taxon>
        <taxon>Bacillati</taxon>
        <taxon>Actinomycetota</taxon>
        <taxon>Actinomycetes</taxon>
        <taxon>Mycobacteriales</taxon>
        <taxon>Mycobacteriaceae</taxon>
        <taxon>Mycobacterium</taxon>
    </lineage>
</organism>